<sequence length="86" mass="9494">MEVARVERTYIKIAVLGDRNAMECHNELVEALGKNALPFRTVARWVEKFLQGRVSTTDEQRGAANADADGVQLLPHCCGDSSRGLH</sequence>
<evidence type="ECO:0000313" key="2">
    <source>
        <dbReference type="EMBL" id="GFX92848.1"/>
    </source>
</evidence>
<dbReference type="Proteomes" id="UP000887159">
    <property type="component" value="Unassembled WGS sequence"/>
</dbReference>
<accession>A0A8X6UYT3</accession>
<dbReference type="EMBL" id="BMAU01021169">
    <property type="protein sequence ID" value="GFX92848.1"/>
    <property type="molecule type" value="Genomic_DNA"/>
</dbReference>
<dbReference type="AlphaFoldDB" id="A0A8X6UYT3"/>
<dbReference type="Pfam" id="PF17906">
    <property type="entry name" value="HTH_48"/>
    <property type="match status" value="1"/>
</dbReference>
<proteinExistence type="predicted"/>
<reference evidence="2" key="1">
    <citation type="submission" date="2020-08" db="EMBL/GenBank/DDBJ databases">
        <title>Multicomponent nature underlies the extraordinary mechanical properties of spider dragline silk.</title>
        <authorList>
            <person name="Kono N."/>
            <person name="Nakamura H."/>
            <person name="Mori M."/>
            <person name="Yoshida Y."/>
            <person name="Ohtoshi R."/>
            <person name="Malay A.D."/>
            <person name="Moran D.A.P."/>
            <person name="Tomita M."/>
            <person name="Numata K."/>
            <person name="Arakawa K."/>
        </authorList>
    </citation>
    <scope>NUCLEOTIDE SEQUENCE</scope>
</reference>
<evidence type="ECO:0000259" key="1">
    <source>
        <dbReference type="Pfam" id="PF17906"/>
    </source>
</evidence>
<name>A0A8X6UYT3_TRICX</name>
<organism evidence="2 3">
    <name type="scientific">Trichonephila clavipes</name>
    <name type="common">Golden silk orbweaver</name>
    <name type="synonym">Nephila clavipes</name>
    <dbReference type="NCBI Taxonomy" id="2585209"/>
    <lineage>
        <taxon>Eukaryota</taxon>
        <taxon>Metazoa</taxon>
        <taxon>Ecdysozoa</taxon>
        <taxon>Arthropoda</taxon>
        <taxon>Chelicerata</taxon>
        <taxon>Arachnida</taxon>
        <taxon>Araneae</taxon>
        <taxon>Araneomorphae</taxon>
        <taxon>Entelegynae</taxon>
        <taxon>Araneoidea</taxon>
        <taxon>Nephilidae</taxon>
        <taxon>Trichonephila</taxon>
    </lineage>
</organism>
<feature type="domain" description="Mos1 transposase HTH" evidence="1">
    <location>
        <begin position="15"/>
        <end position="52"/>
    </location>
</feature>
<keyword evidence="3" id="KW-1185">Reference proteome</keyword>
<protein>
    <submittedName>
        <fullName evidence="2">HTH_48 domain-containing protein</fullName>
    </submittedName>
</protein>
<dbReference type="InterPro" id="IPR041426">
    <property type="entry name" value="Mos1_HTH"/>
</dbReference>
<evidence type="ECO:0000313" key="3">
    <source>
        <dbReference type="Proteomes" id="UP000887159"/>
    </source>
</evidence>
<gene>
    <name evidence="2" type="primary">NCL1_15553</name>
    <name evidence="2" type="ORF">TNCV_4014571</name>
</gene>
<comment type="caution">
    <text evidence="2">The sequence shown here is derived from an EMBL/GenBank/DDBJ whole genome shotgun (WGS) entry which is preliminary data.</text>
</comment>